<reference evidence="1" key="2">
    <citation type="journal article" date="2023" name="Plants (Basel)">
        <title>Annotation of the Turnera subulata (Passifloraceae) Draft Genome Reveals the S-Locus Evolved after the Divergence of Turneroideae from Passifloroideae in a Stepwise Manner.</title>
        <authorList>
            <person name="Henning P.M."/>
            <person name="Roalson E.H."/>
            <person name="Mir W."/>
            <person name="McCubbin A.G."/>
            <person name="Shore J.S."/>
        </authorList>
    </citation>
    <scope>NUCLEOTIDE SEQUENCE</scope>
    <source>
        <strain evidence="1">F60SS</strain>
    </source>
</reference>
<reference evidence="1" key="1">
    <citation type="submission" date="2022-02" db="EMBL/GenBank/DDBJ databases">
        <authorList>
            <person name="Henning P.M."/>
            <person name="McCubbin A.G."/>
            <person name="Shore J.S."/>
        </authorList>
    </citation>
    <scope>NUCLEOTIDE SEQUENCE</scope>
    <source>
        <strain evidence="1">F60SS</strain>
        <tissue evidence="1">Leaves</tissue>
    </source>
</reference>
<proteinExistence type="predicted"/>
<gene>
    <name evidence="1" type="ORF">Tsubulata_015841</name>
</gene>
<keyword evidence="2" id="KW-1185">Reference proteome</keyword>
<evidence type="ECO:0000313" key="1">
    <source>
        <dbReference type="EMBL" id="KAJ4848057.1"/>
    </source>
</evidence>
<comment type="caution">
    <text evidence="1">The sequence shown here is derived from an EMBL/GenBank/DDBJ whole genome shotgun (WGS) entry which is preliminary data.</text>
</comment>
<organism evidence="1 2">
    <name type="scientific">Turnera subulata</name>
    <dbReference type="NCBI Taxonomy" id="218843"/>
    <lineage>
        <taxon>Eukaryota</taxon>
        <taxon>Viridiplantae</taxon>
        <taxon>Streptophyta</taxon>
        <taxon>Embryophyta</taxon>
        <taxon>Tracheophyta</taxon>
        <taxon>Spermatophyta</taxon>
        <taxon>Magnoliopsida</taxon>
        <taxon>eudicotyledons</taxon>
        <taxon>Gunneridae</taxon>
        <taxon>Pentapetalae</taxon>
        <taxon>rosids</taxon>
        <taxon>fabids</taxon>
        <taxon>Malpighiales</taxon>
        <taxon>Passifloraceae</taxon>
        <taxon>Turnera</taxon>
    </lineage>
</organism>
<dbReference type="Proteomes" id="UP001141552">
    <property type="component" value="Unassembled WGS sequence"/>
</dbReference>
<dbReference type="AlphaFoldDB" id="A0A9Q0JP73"/>
<name>A0A9Q0JP73_9ROSI</name>
<sequence length="132" mass="15611">MDELVFSAEAVPGSYEAELLKRLWDYSGQELVFSAEAVPGSYEAELLKRLWDYSGQVAMRRSFSKDFGITPDSCLKLPREFGTGLESAFSRKFRRTTEFTNKLRYRPRQNVFKRREILKRLWDRSRQKPQLF</sequence>
<dbReference type="EMBL" id="JAKUCV010001015">
    <property type="protein sequence ID" value="KAJ4848057.1"/>
    <property type="molecule type" value="Genomic_DNA"/>
</dbReference>
<accession>A0A9Q0JP73</accession>
<evidence type="ECO:0000313" key="2">
    <source>
        <dbReference type="Proteomes" id="UP001141552"/>
    </source>
</evidence>
<protein>
    <submittedName>
        <fullName evidence="1">Uncharacterized protein</fullName>
    </submittedName>
</protein>